<dbReference type="SMART" id="SM00240">
    <property type="entry name" value="FHA"/>
    <property type="match status" value="1"/>
</dbReference>
<dbReference type="Gene3D" id="1.10.510.10">
    <property type="entry name" value="Transferase(Phosphotransferase) domain 1"/>
    <property type="match status" value="1"/>
</dbReference>
<dbReference type="PROSITE" id="PS00108">
    <property type="entry name" value="PROTEIN_KINASE_ST"/>
    <property type="match status" value="1"/>
</dbReference>
<dbReference type="PROSITE" id="PS50011">
    <property type="entry name" value="PROTEIN_KINASE_DOM"/>
    <property type="match status" value="1"/>
</dbReference>
<dbReference type="EMBL" id="OB792825">
    <property type="protein sequence ID" value="CAD7424684.1"/>
    <property type="molecule type" value="Genomic_DNA"/>
</dbReference>
<dbReference type="SMART" id="SM00220">
    <property type="entry name" value="S_TKc"/>
    <property type="match status" value="1"/>
</dbReference>
<accession>A0A7R9DZP3</accession>
<dbReference type="Pfam" id="PF00498">
    <property type="entry name" value="FHA"/>
    <property type="match status" value="1"/>
</dbReference>
<evidence type="ECO:0000259" key="2">
    <source>
        <dbReference type="PROSITE" id="PS50006"/>
    </source>
</evidence>
<evidence type="ECO:0000313" key="4">
    <source>
        <dbReference type="EMBL" id="CAD7424684.1"/>
    </source>
</evidence>
<dbReference type="AlphaFoldDB" id="A0A7R9DZP3"/>
<dbReference type="GO" id="GO:0005524">
    <property type="term" value="F:ATP binding"/>
    <property type="evidence" value="ECO:0007669"/>
    <property type="project" value="InterPro"/>
</dbReference>
<evidence type="ECO:0008006" key="5">
    <source>
        <dbReference type="Google" id="ProtNLM"/>
    </source>
</evidence>
<dbReference type="GO" id="GO:0010506">
    <property type="term" value="P:regulation of autophagy"/>
    <property type="evidence" value="ECO:0007669"/>
    <property type="project" value="InterPro"/>
</dbReference>
<dbReference type="SUPFAM" id="SSF56112">
    <property type="entry name" value="Protein kinase-like (PK-like)"/>
    <property type="match status" value="1"/>
</dbReference>
<feature type="domain" description="Protein kinase" evidence="3">
    <location>
        <begin position="75"/>
        <end position="342"/>
    </location>
</feature>
<proteinExistence type="predicted"/>
<dbReference type="Gene3D" id="2.60.200.20">
    <property type="match status" value="1"/>
</dbReference>
<dbReference type="PANTHER" id="PTHR24348">
    <property type="entry name" value="SERINE/THREONINE-PROTEIN KINASE UNC-51-RELATED"/>
    <property type="match status" value="1"/>
</dbReference>
<dbReference type="SUPFAM" id="SSF49879">
    <property type="entry name" value="SMAD/FHA domain"/>
    <property type="match status" value="1"/>
</dbReference>
<dbReference type="InterPro" id="IPR011009">
    <property type="entry name" value="Kinase-like_dom_sf"/>
</dbReference>
<protein>
    <recommendedName>
        <fullName evidence="5">Serine/threonine-protein kinase Chk2</fullName>
    </recommendedName>
</protein>
<gene>
    <name evidence="4" type="ORF">TMSB3V08_LOCUS1620</name>
</gene>
<evidence type="ECO:0000259" key="3">
    <source>
        <dbReference type="PROSITE" id="PS50011"/>
    </source>
</evidence>
<sequence>MRKDEYCVGREGCDLILPEKTANVSRKHFSVSRVDGRVVLKDWSLNGTYVNGTEVGKDRTVPLRHNDLIALVSPEMKNPLSPLGGFGERSFVAGKTRKKYALKYVEKDPEIEDSLMMEVKILQQLDHPFVIHFKELINTSDSLCILLEMMEGGDLYARIDPKNTLTEDTIKLIFFQTVSAVKYLHDQGITHRDLKPQNILLDSNKPNTLIKVTDFGVSKKETNMQTVIGTLFFIAPEILKQHFQQRTYTNQVDIWSLGVILFNCQARYRSYWLMQSLTGSACISSDLPFKNPAQTLMSNFSFDENPKWEETSPDVKDLISEMLIKDPADRITLDEIFRHPWLQLCLKVVCWGKKELLATSTNQRSQTCLIFEGRLTTQKRENDNAVSQNSPTASLVLTDSSQLTSDSQHRAQHTPSKKIPCTITPEPALREQQCSLYLAVPPSSPLPSYLRMRTTVKHHVAGTKESGKPFCNKIILSTPDRDLDLDLPVISSIVYCERSALDHAVTDAGDNTEEEKMLLLAAVLDDEENLGEHLLGVPAGQLRAVGLKNGARGGSKDEVKESKAELFKTKVEETTVRRLSSLLPRDGRSLGGSNSFLQTVPMDGVGGGGSLEA</sequence>
<feature type="domain" description="FHA" evidence="2">
    <location>
        <begin position="1"/>
        <end position="55"/>
    </location>
</feature>
<feature type="compositionally biased region" description="Gly residues" evidence="1">
    <location>
        <begin position="604"/>
        <end position="613"/>
    </location>
</feature>
<dbReference type="GO" id="GO:0004674">
    <property type="term" value="F:protein serine/threonine kinase activity"/>
    <property type="evidence" value="ECO:0007669"/>
    <property type="project" value="InterPro"/>
</dbReference>
<reference evidence="4" key="1">
    <citation type="submission" date="2020-11" db="EMBL/GenBank/DDBJ databases">
        <authorList>
            <person name="Tran Van P."/>
        </authorList>
    </citation>
    <scope>NUCLEOTIDE SEQUENCE</scope>
</reference>
<feature type="region of interest" description="Disordered" evidence="1">
    <location>
        <begin position="590"/>
        <end position="613"/>
    </location>
</feature>
<dbReference type="InterPro" id="IPR000719">
    <property type="entry name" value="Prot_kinase_dom"/>
</dbReference>
<evidence type="ECO:0000256" key="1">
    <source>
        <dbReference type="SAM" id="MobiDB-lite"/>
    </source>
</evidence>
<dbReference type="InterPro" id="IPR008984">
    <property type="entry name" value="SMAD_FHA_dom_sf"/>
</dbReference>
<dbReference type="PROSITE" id="PS50006">
    <property type="entry name" value="FHA_DOMAIN"/>
    <property type="match status" value="1"/>
</dbReference>
<dbReference type="InterPro" id="IPR045269">
    <property type="entry name" value="Atg1-like"/>
</dbReference>
<organism evidence="4">
    <name type="scientific">Timema monikensis</name>
    <dbReference type="NCBI Taxonomy" id="170555"/>
    <lineage>
        <taxon>Eukaryota</taxon>
        <taxon>Metazoa</taxon>
        <taxon>Ecdysozoa</taxon>
        <taxon>Arthropoda</taxon>
        <taxon>Hexapoda</taxon>
        <taxon>Insecta</taxon>
        <taxon>Pterygota</taxon>
        <taxon>Neoptera</taxon>
        <taxon>Polyneoptera</taxon>
        <taxon>Phasmatodea</taxon>
        <taxon>Timematodea</taxon>
        <taxon>Timematoidea</taxon>
        <taxon>Timematidae</taxon>
        <taxon>Timema</taxon>
    </lineage>
</organism>
<dbReference type="GO" id="GO:0005737">
    <property type="term" value="C:cytoplasm"/>
    <property type="evidence" value="ECO:0007669"/>
    <property type="project" value="TreeGrafter"/>
</dbReference>
<feature type="region of interest" description="Disordered" evidence="1">
    <location>
        <begin position="399"/>
        <end position="418"/>
    </location>
</feature>
<dbReference type="InterPro" id="IPR000253">
    <property type="entry name" value="FHA_dom"/>
</dbReference>
<dbReference type="InterPro" id="IPR008271">
    <property type="entry name" value="Ser/Thr_kinase_AS"/>
</dbReference>
<dbReference type="Pfam" id="PF00069">
    <property type="entry name" value="Pkinase"/>
    <property type="match status" value="1"/>
</dbReference>
<name>A0A7R9DZP3_9NEOP</name>
<dbReference type="PANTHER" id="PTHR24348:SF68">
    <property type="entry name" value="SERINE_THREONINE-PROTEIN KINASE ATG1C"/>
    <property type="match status" value="1"/>
</dbReference>
<dbReference type="GO" id="GO:0006914">
    <property type="term" value="P:autophagy"/>
    <property type="evidence" value="ECO:0007669"/>
    <property type="project" value="UniProtKB-ARBA"/>
</dbReference>